<feature type="binding site" evidence="8">
    <location>
        <position position="98"/>
    </location>
    <ligand>
        <name>GTP</name>
        <dbReference type="ChEBI" id="CHEBI:37565"/>
    </ligand>
</feature>
<evidence type="ECO:0000256" key="3">
    <source>
        <dbReference type="ARBA" id="ARBA00022723"/>
    </source>
</evidence>
<evidence type="ECO:0000256" key="8">
    <source>
        <dbReference type="HAMAP-Rule" id="MF_00316"/>
    </source>
</evidence>
<comment type="domain">
    <text evidence="8">The N-terminal domain determines nucleotide recognition and specific binding, while the C-terminal domain determines the specific binding to the target protein.</text>
</comment>
<proteinExistence type="inferred from homology"/>
<evidence type="ECO:0000256" key="4">
    <source>
        <dbReference type="ARBA" id="ARBA00022741"/>
    </source>
</evidence>
<dbReference type="PANTHER" id="PTHR19136:SF81">
    <property type="entry name" value="MOLYBDENUM COFACTOR GUANYLYLTRANSFERASE"/>
    <property type="match status" value="1"/>
</dbReference>
<comment type="subcellular location">
    <subcellularLocation>
        <location evidence="8">Cytoplasm</location>
    </subcellularLocation>
</comment>
<gene>
    <name evidence="8" type="primary">mobA</name>
    <name evidence="10" type="ORF">ACFSUB_03605</name>
</gene>
<dbReference type="InterPro" id="IPR029044">
    <property type="entry name" value="Nucleotide-diphossugar_trans"/>
</dbReference>
<dbReference type="CDD" id="cd02503">
    <property type="entry name" value="MobA"/>
    <property type="match status" value="1"/>
</dbReference>
<evidence type="ECO:0000256" key="7">
    <source>
        <dbReference type="ARBA" id="ARBA00023150"/>
    </source>
</evidence>
<evidence type="ECO:0000256" key="5">
    <source>
        <dbReference type="ARBA" id="ARBA00022842"/>
    </source>
</evidence>
<evidence type="ECO:0000313" key="10">
    <source>
        <dbReference type="EMBL" id="MFD2704540.1"/>
    </source>
</evidence>
<comment type="function">
    <text evidence="8">Transfers a GMP moiety from GTP to Mo-molybdopterin (Mo-MPT) cofactor (Moco or molybdenum cofactor) to form Mo-molybdopterin guanine dinucleotide (Mo-MGD) cofactor.</text>
</comment>
<keyword evidence="7 8" id="KW-0501">Molybdenum cofactor biosynthesis</keyword>
<keyword evidence="6 8" id="KW-0342">GTP-binding</keyword>
<protein>
    <recommendedName>
        <fullName evidence="8">Probable molybdenum cofactor guanylyltransferase</fullName>
        <shortName evidence="8">MoCo guanylyltransferase</shortName>
        <ecNumber evidence="8">2.7.7.77</ecNumber>
    </recommendedName>
    <alternativeName>
        <fullName evidence="8">GTP:molybdopterin guanylyltransferase</fullName>
    </alternativeName>
    <alternativeName>
        <fullName evidence="8">Mo-MPT guanylyltransferase</fullName>
    </alternativeName>
    <alternativeName>
        <fullName evidence="8">Molybdopterin guanylyltransferase</fullName>
    </alternativeName>
    <alternativeName>
        <fullName evidence="8">Molybdopterin-guanine dinucleotide synthase</fullName>
        <shortName evidence="8">MGD synthase</shortName>
    </alternativeName>
</protein>
<keyword evidence="1 8" id="KW-0963">Cytoplasm</keyword>
<evidence type="ECO:0000259" key="9">
    <source>
        <dbReference type="Pfam" id="PF12804"/>
    </source>
</evidence>
<feature type="binding site" evidence="8">
    <location>
        <position position="98"/>
    </location>
    <ligand>
        <name>Mg(2+)</name>
        <dbReference type="ChEBI" id="CHEBI:18420"/>
    </ligand>
</feature>
<reference evidence="11" key="1">
    <citation type="journal article" date="2019" name="Int. J. Syst. Evol. Microbiol.">
        <title>The Global Catalogue of Microorganisms (GCM) 10K type strain sequencing project: providing services to taxonomists for standard genome sequencing and annotation.</title>
        <authorList>
            <consortium name="The Broad Institute Genomics Platform"/>
            <consortium name="The Broad Institute Genome Sequencing Center for Infectious Disease"/>
            <person name="Wu L."/>
            <person name="Ma J."/>
        </authorList>
    </citation>
    <scope>NUCLEOTIDE SEQUENCE [LARGE SCALE GENOMIC DNA]</scope>
    <source>
        <strain evidence="11">KCTC 33792</strain>
    </source>
</reference>
<accession>A0ABW5T0X7</accession>
<comment type="caution">
    <text evidence="10">The sequence shown here is derived from an EMBL/GenBank/DDBJ whole genome shotgun (WGS) entry which is preliminary data.</text>
</comment>
<dbReference type="Gene3D" id="3.90.550.10">
    <property type="entry name" value="Spore Coat Polysaccharide Biosynthesis Protein SpsA, Chain A"/>
    <property type="match status" value="1"/>
</dbReference>
<dbReference type="EMBL" id="JBHUML010000002">
    <property type="protein sequence ID" value="MFD2704540.1"/>
    <property type="molecule type" value="Genomic_DNA"/>
</dbReference>
<keyword evidence="3 8" id="KW-0479">Metal-binding</keyword>
<feature type="binding site" evidence="8">
    <location>
        <position position="20"/>
    </location>
    <ligand>
        <name>GTP</name>
        <dbReference type="ChEBI" id="CHEBI:37565"/>
    </ligand>
</feature>
<name>A0ABW5T0X7_9BACI</name>
<keyword evidence="4 8" id="KW-0547">Nucleotide-binding</keyword>
<evidence type="ECO:0000256" key="6">
    <source>
        <dbReference type="ARBA" id="ARBA00023134"/>
    </source>
</evidence>
<dbReference type="PANTHER" id="PTHR19136">
    <property type="entry name" value="MOLYBDENUM COFACTOR GUANYLYLTRANSFERASE"/>
    <property type="match status" value="1"/>
</dbReference>
<dbReference type="Pfam" id="PF12804">
    <property type="entry name" value="NTP_transf_3"/>
    <property type="match status" value="1"/>
</dbReference>
<comment type="catalytic activity">
    <reaction evidence="8">
        <text>Mo-molybdopterin + GTP + H(+) = Mo-molybdopterin guanine dinucleotide + diphosphate</text>
        <dbReference type="Rhea" id="RHEA:34243"/>
        <dbReference type="ChEBI" id="CHEBI:15378"/>
        <dbReference type="ChEBI" id="CHEBI:33019"/>
        <dbReference type="ChEBI" id="CHEBI:37565"/>
        <dbReference type="ChEBI" id="CHEBI:71302"/>
        <dbReference type="ChEBI" id="CHEBI:71310"/>
        <dbReference type="EC" id="2.7.7.77"/>
    </reaction>
</comment>
<comment type="cofactor">
    <cofactor evidence="8">
        <name>Mg(2+)</name>
        <dbReference type="ChEBI" id="CHEBI:18420"/>
    </cofactor>
</comment>
<comment type="similarity">
    <text evidence="8">Belongs to the MobA family.</text>
</comment>
<keyword evidence="2 8" id="KW-0808">Transferase</keyword>
<dbReference type="GO" id="GO:0016779">
    <property type="term" value="F:nucleotidyltransferase activity"/>
    <property type="evidence" value="ECO:0007669"/>
    <property type="project" value="UniProtKB-KW"/>
</dbReference>
<evidence type="ECO:0000313" key="11">
    <source>
        <dbReference type="Proteomes" id="UP001597520"/>
    </source>
</evidence>
<keyword evidence="5 8" id="KW-0460">Magnesium</keyword>
<sequence length="193" mass="22222">MKIAGVVLCGGKSSRYGTQKIFETFQGEYLYERSLNPFLSAGLPAYLLTNKILSPLFPTEPAARILVEKEQYQGPLYGLYSSIEMLPAFESIFMLPADVPWVHTGFVRHMLWHASRRMPDYHALIPVSGGRIHPVHGIYHRHVYAQAERVLQEGERSMQPLLERIRPFYLSFSDTEPAFININRKTDWNHSQE</sequence>
<dbReference type="EC" id="2.7.7.77" evidence="8"/>
<evidence type="ECO:0000256" key="2">
    <source>
        <dbReference type="ARBA" id="ARBA00022679"/>
    </source>
</evidence>
<evidence type="ECO:0000256" key="1">
    <source>
        <dbReference type="ARBA" id="ARBA00022490"/>
    </source>
</evidence>
<dbReference type="Proteomes" id="UP001597520">
    <property type="component" value="Unassembled WGS sequence"/>
</dbReference>
<dbReference type="SUPFAM" id="SSF53448">
    <property type="entry name" value="Nucleotide-diphospho-sugar transferases"/>
    <property type="match status" value="1"/>
</dbReference>
<dbReference type="InterPro" id="IPR013482">
    <property type="entry name" value="Molybde_CF_guanTrfase"/>
</dbReference>
<dbReference type="RefSeq" id="WP_380711814.1">
    <property type="nucleotide sequence ID" value="NZ_JBHUML010000002.1"/>
</dbReference>
<organism evidence="10 11">
    <name type="scientific">Salibacterium lacus</name>
    <dbReference type="NCBI Taxonomy" id="1898109"/>
    <lineage>
        <taxon>Bacteria</taxon>
        <taxon>Bacillati</taxon>
        <taxon>Bacillota</taxon>
        <taxon>Bacilli</taxon>
        <taxon>Bacillales</taxon>
        <taxon>Bacillaceae</taxon>
    </lineage>
</organism>
<dbReference type="InterPro" id="IPR025877">
    <property type="entry name" value="MobA-like_NTP_Trfase"/>
</dbReference>
<dbReference type="HAMAP" id="MF_00316">
    <property type="entry name" value="MobA"/>
    <property type="match status" value="1"/>
</dbReference>
<feature type="domain" description="MobA-like NTP transferase" evidence="9">
    <location>
        <begin position="5"/>
        <end position="163"/>
    </location>
</feature>
<keyword evidence="10" id="KW-0548">Nucleotidyltransferase</keyword>
<comment type="caution">
    <text evidence="8">Lacks conserved residue(s) required for the propagation of feature annotation.</text>
</comment>
<feature type="binding site" evidence="8">
    <location>
        <begin position="8"/>
        <end position="10"/>
    </location>
    <ligand>
        <name>GTP</name>
        <dbReference type="ChEBI" id="CHEBI:37565"/>
    </ligand>
</feature>
<keyword evidence="11" id="KW-1185">Reference proteome</keyword>